<feature type="region of interest" description="Disordered" evidence="1">
    <location>
        <begin position="43"/>
        <end position="72"/>
    </location>
</feature>
<keyword evidence="2" id="KW-0732">Signal</keyword>
<feature type="chain" id="PRO_5032394057" evidence="2">
    <location>
        <begin position="20"/>
        <end position="72"/>
    </location>
</feature>
<evidence type="ECO:0000313" key="4">
    <source>
        <dbReference type="Proteomes" id="UP000636709"/>
    </source>
</evidence>
<comment type="caution">
    <text evidence="3">The sequence shown here is derived from an EMBL/GenBank/DDBJ whole genome shotgun (WGS) entry which is preliminary data.</text>
</comment>
<accession>A0A835E6K2</accession>
<evidence type="ECO:0000313" key="3">
    <source>
        <dbReference type="EMBL" id="KAF8667067.1"/>
    </source>
</evidence>
<evidence type="ECO:0000256" key="2">
    <source>
        <dbReference type="SAM" id="SignalP"/>
    </source>
</evidence>
<name>A0A835E6K2_9POAL</name>
<protein>
    <submittedName>
        <fullName evidence="3">Uncharacterized protein</fullName>
    </submittedName>
</protein>
<dbReference type="AlphaFoldDB" id="A0A835E6K2"/>
<feature type="signal peptide" evidence="2">
    <location>
        <begin position="1"/>
        <end position="19"/>
    </location>
</feature>
<dbReference type="Proteomes" id="UP000636709">
    <property type="component" value="Unassembled WGS sequence"/>
</dbReference>
<gene>
    <name evidence="3" type="ORF">HU200_053243</name>
</gene>
<keyword evidence="4" id="KW-1185">Reference proteome</keyword>
<dbReference type="EMBL" id="JACEFO010002303">
    <property type="protein sequence ID" value="KAF8667067.1"/>
    <property type="molecule type" value="Genomic_DNA"/>
</dbReference>
<organism evidence="3 4">
    <name type="scientific">Digitaria exilis</name>
    <dbReference type="NCBI Taxonomy" id="1010633"/>
    <lineage>
        <taxon>Eukaryota</taxon>
        <taxon>Viridiplantae</taxon>
        <taxon>Streptophyta</taxon>
        <taxon>Embryophyta</taxon>
        <taxon>Tracheophyta</taxon>
        <taxon>Spermatophyta</taxon>
        <taxon>Magnoliopsida</taxon>
        <taxon>Liliopsida</taxon>
        <taxon>Poales</taxon>
        <taxon>Poaceae</taxon>
        <taxon>PACMAD clade</taxon>
        <taxon>Panicoideae</taxon>
        <taxon>Panicodae</taxon>
        <taxon>Paniceae</taxon>
        <taxon>Anthephorinae</taxon>
        <taxon>Digitaria</taxon>
    </lineage>
</organism>
<proteinExistence type="predicted"/>
<reference evidence="3" key="1">
    <citation type="submission" date="2020-07" db="EMBL/GenBank/DDBJ databases">
        <title>Genome sequence and genetic diversity analysis of an under-domesticated orphan crop, white fonio (Digitaria exilis).</title>
        <authorList>
            <person name="Bennetzen J.L."/>
            <person name="Chen S."/>
            <person name="Ma X."/>
            <person name="Wang X."/>
            <person name="Yssel A.E.J."/>
            <person name="Chaluvadi S.R."/>
            <person name="Johnson M."/>
            <person name="Gangashetty P."/>
            <person name="Hamidou F."/>
            <person name="Sanogo M.D."/>
            <person name="Zwaenepoel A."/>
            <person name="Wallace J."/>
            <person name="Van De Peer Y."/>
            <person name="Van Deynze A."/>
        </authorList>
    </citation>
    <scope>NUCLEOTIDE SEQUENCE</scope>
    <source>
        <tissue evidence="3">Leaves</tissue>
    </source>
</reference>
<sequence length="72" mass="7419">MAMAIFFFALLASSSPCLARARLMILTEQQVVQGVAVSSPAVTTAAGEVDHPESTGWMPDGSVPSPGVGHHP</sequence>
<evidence type="ECO:0000256" key="1">
    <source>
        <dbReference type="SAM" id="MobiDB-lite"/>
    </source>
</evidence>